<keyword evidence="3" id="KW-1185">Reference proteome</keyword>
<dbReference type="InterPro" id="IPR008634">
    <property type="entry name" value="Gas-vesicle_GvpO"/>
</dbReference>
<dbReference type="AlphaFoldDB" id="A0A0W1R9I4"/>
<feature type="compositionally biased region" description="Low complexity" evidence="1">
    <location>
        <begin position="8"/>
        <end position="19"/>
    </location>
</feature>
<evidence type="ECO:0008006" key="4">
    <source>
        <dbReference type="Google" id="ProtNLM"/>
    </source>
</evidence>
<gene>
    <name evidence="2" type="ORF">AUR64_10885</name>
</gene>
<dbReference type="EMBL" id="LOPU01000018">
    <property type="protein sequence ID" value="KTG10093.1"/>
    <property type="molecule type" value="Genomic_DNA"/>
</dbReference>
<dbReference type="STRING" id="1514971.AUR64_10885"/>
<dbReference type="GO" id="GO:0031412">
    <property type="term" value="P:gas vesicle organization"/>
    <property type="evidence" value="ECO:0007669"/>
    <property type="project" value="InterPro"/>
</dbReference>
<reference evidence="2 3" key="1">
    <citation type="submission" date="2015-12" db="EMBL/GenBank/DDBJ databases">
        <title>Haloprofundus marisrubri gen. nov., sp. nov., an extremely halophilic archaeon isolated from the Discovery deep brine-seawater interface in the Red Sea.</title>
        <authorList>
            <person name="Zhang G."/>
            <person name="Stingl U."/>
            <person name="Rashid M."/>
        </authorList>
    </citation>
    <scope>NUCLEOTIDE SEQUENCE [LARGE SCALE GENOMIC DNA]</scope>
    <source>
        <strain evidence="2 3">SB9</strain>
    </source>
</reference>
<evidence type="ECO:0000313" key="2">
    <source>
        <dbReference type="EMBL" id="KTG10093.1"/>
    </source>
</evidence>
<comment type="caution">
    <text evidence="2">The sequence shown here is derived from an EMBL/GenBank/DDBJ whole genome shotgun (WGS) entry which is preliminary data.</text>
</comment>
<dbReference type="Proteomes" id="UP000054387">
    <property type="component" value="Unassembled WGS sequence"/>
</dbReference>
<dbReference type="Pfam" id="PF05800">
    <property type="entry name" value="GvpO"/>
    <property type="match status" value="1"/>
</dbReference>
<accession>A0A0W1R9I4</accession>
<evidence type="ECO:0000313" key="3">
    <source>
        <dbReference type="Proteomes" id="UP000054387"/>
    </source>
</evidence>
<proteinExistence type="predicted"/>
<evidence type="ECO:0000256" key="1">
    <source>
        <dbReference type="SAM" id="MobiDB-lite"/>
    </source>
</evidence>
<name>A0A0W1R9I4_9EURY</name>
<feature type="region of interest" description="Disordered" evidence="1">
    <location>
        <begin position="1"/>
        <end position="25"/>
    </location>
</feature>
<sequence length="111" mass="12869">MGTDGNMSTTSESTDSTTEQRGQFDLDNIRERAASRTEAITQRPLDSVHTVEYDEDAQRWRTLVDVVERRSVPDTQDILGVYRIDFDDRGNAVAFERLQRYRRGDRISFVH</sequence>
<organism evidence="2 3">
    <name type="scientific">Haloprofundus marisrubri</name>
    <dbReference type="NCBI Taxonomy" id="1514971"/>
    <lineage>
        <taxon>Archaea</taxon>
        <taxon>Methanobacteriati</taxon>
        <taxon>Methanobacteriota</taxon>
        <taxon>Stenosarchaea group</taxon>
        <taxon>Halobacteria</taxon>
        <taxon>Halobacteriales</taxon>
        <taxon>Haloferacaceae</taxon>
        <taxon>Haloprofundus</taxon>
    </lineage>
</organism>
<protein>
    <recommendedName>
        <fullName evidence="4">Gas vesicle protein</fullName>
    </recommendedName>
</protein>